<dbReference type="InterPro" id="IPR036249">
    <property type="entry name" value="Thioredoxin-like_sf"/>
</dbReference>
<evidence type="ECO:0000259" key="1">
    <source>
        <dbReference type="Pfam" id="PF01323"/>
    </source>
</evidence>
<reference evidence="2 3" key="1">
    <citation type="submission" date="2024-02" db="EMBL/GenBank/DDBJ databases">
        <title>De novo assembly and annotation of 12 fungi associated with fruit tree decline syndrome in Ontario, Canada.</title>
        <authorList>
            <person name="Sulman M."/>
            <person name="Ellouze W."/>
            <person name="Ilyukhin E."/>
        </authorList>
    </citation>
    <scope>NUCLEOTIDE SEQUENCE [LARGE SCALE GENOMIC DNA]</scope>
    <source>
        <strain evidence="2 3">M11/M66-122</strain>
    </source>
</reference>
<evidence type="ECO:0000313" key="3">
    <source>
        <dbReference type="Proteomes" id="UP001320420"/>
    </source>
</evidence>
<dbReference type="InterPro" id="IPR001853">
    <property type="entry name" value="DSBA-like_thioredoxin_dom"/>
</dbReference>
<name>A0AAN9UP26_9PEZI</name>
<dbReference type="PANTHER" id="PTHR13887:SF41">
    <property type="entry name" value="THIOREDOXIN SUPERFAMILY PROTEIN"/>
    <property type="match status" value="1"/>
</dbReference>
<organism evidence="2 3">
    <name type="scientific">Diatrype stigma</name>
    <dbReference type="NCBI Taxonomy" id="117547"/>
    <lineage>
        <taxon>Eukaryota</taxon>
        <taxon>Fungi</taxon>
        <taxon>Dikarya</taxon>
        <taxon>Ascomycota</taxon>
        <taxon>Pezizomycotina</taxon>
        <taxon>Sordariomycetes</taxon>
        <taxon>Xylariomycetidae</taxon>
        <taxon>Xylariales</taxon>
        <taxon>Diatrypaceae</taxon>
        <taxon>Diatrype</taxon>
    </lineage>
</organism>
<evidence type="ECO:0000313" key="2">
    <source>
        <dbReference type="EMBL" id="KAK7752529.1"/>
    </source>
</evidence>
<comment type="caution">
    <text evidence="2">The sequence shown here is derived from an EMBL/GenBank/DDBJ whole genome shotgun (WGS) entry which is preliminary data.</text>
</comment>
<dbReference type="Pfam" id="PF01323">
    <property type="entry name" value="DSBA"/>
    <property type="match status" value="1"/>
</dbReference>
<dbReference type="SUPFAM" id="SSF52833">
    <property type="entry name" value="Thioredoxin-like"/>
    <property type="match status" value="1"/>
</dbReference>
<feature type="domain" description="DSBA-like thioredoxin" evidence="1">
    <location>
        <begin position="21"/>
        <end position="188"/>
    </location>
</feature>
<dbReference type="AlphaFoldDB" id="A0AAN9UP26"/>
<dbReference type="Gene3D" id="3.40.30.10">
    <property type="entry name" value="Glutaredoxin"/>
    <property type="match status" value="1"/>
</dbReference>
<dbReference type="Proteomes" id="UP001320420">
    <property type="component" value="Unassembled WGS sequence"/>
</dbReference>
<dbReference type="EMBL" id="JAKJXP020000037">
    <property type="protein sequence ID" value="KAK7752529.1"/>
    <property type="molecule type" value="Genomic_DNA"/>
</dbReference>
<accession>A0AAN9UP26</accession>
<gene>
    <name evidence="2" type="ORF">SLS62_005497</name>
</gene>
<dbReference type="PANTHER" id="PTHR13887">
    <property type="entry name" value="GLUTATHIONE S-TRANSFERASE KAPPA"/>
    <property type="match status" value="1"/>
</dbReference>
<proteinExistence type="predicted"/>
<protein>
    <recommendedName>
        <fullName evidence="1">DSBA-like thioredoxin domain-containing protein</fullName>
    </recommendedName>
</protein>
<sequence length="199" mass="22451">MTEFQIKVVSDNKVYPGGKNDKFVISWSPFYLDANLPQQSIPLRQRFEERYGPERALEKQARLKNIGLQEGIHFSFDSKLGNTRDSHRLIQLGKTKGSDVENRIVLELFKDYFEGDGDITSHETLTAVGVRAGLDRDEVEDWLKMGKGGDEVDSEAQEAVRRGIDGVPNFTVQGEVLDGADDPQAFVEMFVKVKEKEQA</sequence>
<dbReference type="CDD" id="cd03024">
    <property type="entry name" value="DsbA_FrnE"/>
    <property type="match status" value="1"/>
</dbReference>
<dbReference type="GO" id="GO:0016491">
    <property type="term" value="F:oxidoreductase activity"/>
    <property type="evidence" value="ECO:0007669"/>
    <property type="project" value="InterPro"/>
</dbReference>
<keyword evidence="3" id="KW-1185">Reference proteome</keyword>